<dbReference type="GeneID" id="115823275"/>
<proteinExistence type="predicted"/>
<accession>A0A6J2WCM2</accession>
<dbReference type="RefSeq" id="XP_030643175.1">
    <property type="nucleotide sequence ID" value="XM_030787315.1"/>
</dbReference>
<dbReference type="PANTHER" id="PTHR21084:SF1">
    <property type="entry name" value="DENSE INCISORS"/>
    <property type="match status" value="1"/>
</dbReference>
<organism evidence="1 2">
    <name type="scientific">Chanos chanos</name>
    <name type="common">Milkfish</name>
    <name type="synonym">Mugil chanos</name>
    <dbReference type="NCBI Taxonomy" id="29144"/>
    <lineage>
        <taxon>Eukaryota</taxon>
        <taxon>Metazoa</taxon>
        <taxon>Chordata</taxon>
        <taxon>Craniata</taxon>
        <taxon>Vertebrata</taxon>
        <taxon>Euteleostomi</taxon>
        <taxon>Actinopterygii</taxon>
        <taxon>Neopterygii</taxon>
        <taxon>Teleostei</taxon>
        <taxon>Ostariophysi</taxon>
        <taxon>Gonorynchiformes</taxon>
        <taxon>Chanidae</taxon>
        <taxon>Chanos</taxon>
    </lineage>
</organism>
<dbReference type="OrthoDB" id="6407068at2759"/>
<dbReference type="Pfam" id="PF15008">
    <property type="entry name" value="DUF4518"/>
    <property type="match status" value="1"/>
</dbReference>
<dbReference type="SUPFAM" id="SSF54427">
    <property type="entry name" value="NTF2-like"/>
    <property type="match status" value="1"/>
</dbReference>
<dbReference type="InterPro" id="IPR032710">
    <property type="entry name" value="NTF2-like_dom_sf"/>
</dbReference>
<evidence type="ECO:0000313" key="1">
    <source>
        <dbReference type="Proteomes" id="UP000504632"/>
    </source>
</evidence>
<sequence>MPKLTDRERDGCRKLLELLPETDLLSLSDTVTNRMISVENPREAIEAIVTYSENAEELLKRKKVHRDVIFKYLAKEGVVITPSSEKHQLIKRTLELWSSHVSHVSISAPVSTGQRAVYAGDGLSDLTALSQQFCHWFYSLLNSHNPLMGQPMQDWGPQHFWETVRLRIGFLDIEQKMEEFHGAEMVSMRLKALAEEEQLLFNPNMEGQGLKCISSPHGLVLVAVAGTIYRHNNCLGIFEQVFGLIRSPLTNNSWKIKFVDLKITGQNAIQAAQRSGPPALTFDSSELLSLYS</sequence>
<dbReference type="InParanoid" id="A0A6J2WCM2"/>
<reference evidence="2" key="1">
    <citation type="submission" date="2025-08" db="UniProtKB">
        <authorList>
            <consortium name="RefSeq"/>
        </authorList>
    </citation>
    <scope>IDENTIFICATION</scope>
</reference>
<gene>
    <name evidence="2" type="primary">c10h3orf38</name>
</gene>
<dbReference type="AlphaFoldDB" id="A0A6J2WCM2"/>
<dbReference type="InterPro" id="IPR026698">
    <property type="entry name" value="UPF_C3orf38"/>
</dbReference>
<keyword evidence="1" id="KW-1185">Reference proteome</keyword>
<evidence type="ECO:0000313" key="2">
    <source>
        <dbReference type="RefSeq" id="XP_030643175.1"/>
    </source>
</evidence>
<name>A0A6J2WCM2_CHACN</name>
<dbReference type="Proteomes" id="UP000504632">
    <property type="component" value="Chromosome 10"/>
</dbReference>
<dbReference type="CTD" id="109631087"/>
<dbReference type="PANTHER" id="PTHR21084">
    <property type="entry name" value="DENSE INCISORS"/>
    <property type="match status" value="1"/>
</dbReference>
<protein>
    <submittedName>
        <fullName evidence="2">Uncharacterized protein C3orf38 homolog</fullName>
    </submittedName>
</protein>